<feature type="transmembrane region" description="Helical" evidence="1">
    <location>
        <begin position="183"/>
        <end position="201"/>
    </location>
</feature>
<comment type="subcellular location">
    <subcellularLocation>
        <location evidence="1">Plastid</location>
        <location evidence="1">Chloroplast inner membrane</location>
    </subcellularLocation>
</comment>
<keyword evidence="1" id="KW-0472">Membrane</keyword>
<dbReference type="GO" id="GO:0015031">
    <property type="term" value="P:protein transport"/>
    <property type="evidence" value="ECO:0007669"/>
    <property type="project" value="UniProtKB-KW"/>
</dbReference>
<dbReference type="EMBL" id="MG594465">
    <property type="protein sequence ID" value="QXG16996.1"/>
    <property type="molecule type" value="Genomic_DNA"/>
</dbReference>
<feature type="transmembrane region" description="Helical" evidence="1">
    <location>
        <begin position="12"/>
        <end position="35"/>
    </location>
</feature>
<dbReference type="InterPro" id="IPR008896">
    <property type="entry name" value="TIC214"/>
</dbReference>
<comment type="function">
    <text evidence="1">Involved in protein precursor import into chloroplasts. May be part of an intermediate translocation complex acting as a protein-conducting channel at the inner envelope.</text>
</comment>
<keyword evidence="1" id="KW-1133">Transmembrane helix</keyword>
<dbReference type="PANTHER" id="PTHR33163">
    <property type="entry name" value="PROTEIN TIC 214-RELATED"/>
    <property type="match status" value="1"/>
</dbReference>
<keyword evidence="1" id="KW-1001">Plastid inner membrane</keyword>
<evidence type="ECO:0000313" key="3">
    <source>
        <dbReference type="EMBL" id="QXG16996.1"/>
    </source>
</evidence>
<comment type="subunit">
    <text evidence="1">Part of the Tic complex.</text>
</comment>
<dbReference type="RefSeq" id="YP_010452692.1">
    <property type="nucleotide sequence ID" value="NC_065612.1"/>
</dbReference>
<keyword evidence="1 3" id="KW-0934">Plastid</keyword>
<evidence type="ECO:0000256" key="2">
    <source>
        <dbReference type="SAM" id="Coils"/>
    </source>
</evidence>
<dbReference type="Pfam" id="PF05758">
    <property type="entry name" value="Ycf1"/>
    <property type="match status" value="2"/>
</dbReference>
<dbReference type="GeneID" id="74545671"/>
<geneLocation type="chloroplast" evidence="3"/>
<reference evidence="3" key="1">
    <citation type="journal article" date="2021" name="Taxon">
        <title>Node ages, relationships, and phylogenomic incongruence in an ancient gymnosperm lineage -Phylogeny of Ephedra revisited.</title>
        <authorList>
            <person name="Rydin C."/>
            <person name="Blokzijl R."/>
            <person name="Thureborn O."/>
            <person name="Wikstroem N."/>
        </authorList>
    </citation>
    <scope>NUCLEOTIDE SEQUENCE</scope>
</reference>
<comment type="similarity">
    <text evidence="1">Belongs to the TIC214 family.</text>
</comment>
<feature type="transmembrane region" description="Helical" evidence="1">
    <location>
        <begin position="42"/>
        <end position="61"/>
    </location>
</feature>
<protein>
    <recommendedName>
        <fullName evidence="1">Protein TIC 214</fullName>
    </recommendedName>
    <alternativeName>
        <fullName evidence="1">Translocon at the inner envelope membrane of chloroplasts 214</fullName>
    </alternativeName>
</protein>
<sequence length="2024" mass="245690">MAVPKNVTIGILYGFLSTLSLGPNFFFSLRTFLFIGIPEGKIFVSGSFAGQFLIYLSIYYAPFYQTLIKPHLMSLVVLPYLVSRFFVYKKKREIQTVFCSLQKNCTFFIDGCLIQLLNPVIFGNSTLTRLINVFLFRYSSNFVFVLCVFCGYVGSNLLLLHFIKLLFIRLNKSTYTNYQIKRFCGLIFFCYIYCFLGSVRIPCSIYPWRTNFSWVKNDNEQTDQSLVWDLEKGTSLEKKKEDSLVQKNTFSKWKKLWPLEWPVLFFNYQRWIRNTYIKPGVSFLPFLKDRVSQYFFGHCYSDGKEKLCFTLLPTKFILAKNLENLKKTYSHNEKIWTNNLKNRKNVLWKEFRNRVNRINKAETLAREENQKRYTVTVKPIRVYDWALTFQPTMIKFVLQRVYQLIKEKTILWPKKRKMWIQERAGSTKKEALEKKIQLTLSRGETFQEFEDPLLCKSSRLLMKYYKLVEKLSMTRWKAFGKVYNEERKKRKEERAIEILWNKLEKRLKKKELQEKEYKNVYEMQKGRDSITFEMFPEEEEEITPEERLLLAMGRIKEKLDFYDTVKNRFILRFEKTEQDLIEQIIVEEQQKKEQMIKSRTFFDLLDFSDYQKRKNLQNSYVYYIKKSKNIVFHSYFYGIKSICSSSLEKENEYIKLIFMDSKKENEKMPWNYFSFDHVRSIFPNIESFSQWKYFNCKDPFFENKKKEKNIVIKTISQINRNKVYTYFLFKLLYKQINDKNFPYKNIINLFLVLKEKNRHLVFIYFEILESKIIEEEKLKETNKSKDIELNSIQNKEMNLSTPSFQKIEESEVRKELPQWESDLIQDFLYEEQTNKSDFRAAPLKNAGYYEDEYGDDTELFVRAKHASCNNRLYMFKGSIRSRKGRSIKPFRLNFRSLKKQIHSPVVCRMKNKSYINRKIDFQIILVSILNFRIRSLCKMVVQVFLKINNKFIQRLNPSAMDKQSKIVKNLRISVYKKKYYANLAKLDHHVFHRIRGPLLIAQAFLRRKLVLPLLIGIKNIGRILLLQVPEFQEDWEELSQEIYINCTFDGIEFSEESRPGKWWEDGFQIKILNPFRLKPWHKPLDTSHRVKPTYMSIGGYEVYTPYGNKVRTLGFWQPLLVEIKKKLSELSVDFSLTFPFFKEENFFSNIKRVQDQIKSIYSKETNIHSQKRLNQIWSKNKNECFSEKHIQKLSYLDHDTWIIQIKNSLNCLKEDIQKKYHESYAIQNEIDNLRRKIINKNKQLEQSSLTGNSKKNNISKNGPLIKNWFFFLQKFDQIFAIYRDVFFYFFRNIIYLSRISFTRPLIIIFKRIFFFNRKQVVNLFCLTHDKRLSQAYVFHDIWRCVTKDKSILTQFFETKTSSYPFIKKNIKKFLLDPKSGYKEPQQYKKKNWKHWINCYDRYDLNSEFLWSYIEPNLWRSKVSQQWKIKKKNFKEDQIEKNALLLTSYKKKILFKLNKRYRLNLLAYDYLDFNKKEISRFFLEKKRIGLYSPKESFSDSILNYKMGFQDTEEFLNELSNKINNELFTHFEGILKFHFISETKTEQEKREFEIFFIRYWIFCRRKRCRFWEVCNNMPSIQLLSKKKKLLSTQERVYFEFIKLQKRAFFIQKWRQEQAKKKKLIQKKRLLKKAEKDGIDVKKKKESIHKELEILTAQQKRLTKQEKKRKFLKKRFGYKCAEISTIRQNWIESKAEQEFLDKIIDKKIEKRKYLASYFCSKNKKQAKEPKKNEKKKEIKEETILNISNTLEKQAILEEILIEKKKKITNNEYRHREQHLQKLLDLIDDQKDDDFINEERDDDMYRLFAKTLHKEILYWKSMKISYTNLIKQFSILRKMANDPKRIKVFVNIYFQDMPIEFFLFTHDMKKLDFRNKDIKNIILKRVIKPVSQLPMEKVLRRRLINISFLFPKENLEKQVTESFLKLNNFFLEDILLPKRRREFRILNRLNCKKPKKKKNVENNFHFHQKITKNIYLESKIKMKQTLWPSYRLEDLLCMNRYWFNTADGSRNSIWRIRMFCLFEKVFYF</sequence>
<feature type="transmembrane region" description="Helical" evidence="1">
    <location>
        <begin position="142"/>
        <end position="163"/>
    </location>
</feature>
<feature type="coiled-coil region" evidence="2">
    <location>
        <begin position="1642"/>
        <end position="1672"/>
    </location>
</feature>
<gene>
    <name evidence="3" type="primary">ycf1</name>
    <name evidence="1" type="synonym">TIC214</name>
</gene>
<feature type="transmembrane region" description="Helical" evidence="1">
    <location>
        <begin position="107"/>
        <end position="127"/>
    </location>
</feature>
<keyword evidence="2" id="KW-0175">Coiled coil</keyword>
<proteinExistence type="inferred from homology"/>
<organism evidence="3">
    <name type="scientific">Ephedra foliata</name>
    <dbReference type="NCBI Taxonomy" id="302007"/>
    <lineage>
        <taxon>Eukaryota</taxon>
        <taxon>Viridiplantae</taxon>
        <taxon>Streptophyta</taxon>
        <taxon>Embryophyta</taxon>
        <taxon>Tracheophyta</taxon>
        <taxon>Spermatophyta</taxon>
        <taxon>Gnetopsida</taxon>
        <taxon>Gnetidae</taxon>
        <taxon>Ephedrales</taxon>
        <taxon>Ephedraceae</taxon>
        <taxon>Ephedra</taxon>
    </lineage>
</organism>
<accession>A0A8F4TFX6</accession>
<keyword evidence="1" id="KW-0653">Protein transport</keyword>
<evidence type="ECO:0000256" key="1">
    <source>
        <dbReference type="RuleBase" id="RU364085"/>
    </source>
</evidence>
<name>A0A8F4TFX6_9SPER</name>
<keyword evidence="1 3" id="KW-0150">Chloroplast</keyword>
<keyword evidence="1" id="KW-0812">Transmembrane</keyword>
<keyword evidence="1" id="KW-0813">Transport</keyword>
<feature type="transmembrane region" description="Helical" evidence="1">
    <location>
        <begin position="67"/>
        <end position="87"/>
    </location>
</feature>
<dbReference type="GO" id="GO:0009706">
    <property type="term" value="C:chloroplast inner membrane"/>
    <property type="evidence" value="ECO:0007669"/>
    <property type="project" value="UniProtKB-SubCell"/>
</dbReference>